<dbReference type="InterPro" id="IPR042099">
    <property type="entry name" value="ANL_N_sf"/>
</dbReference>
<dbReference type="SUPFAM" id="SSF56801">
    <property type="entry name" value="Acetyl-CoA synthetase-like"/>
    <property type="match status" value="1"/>
</dbReference>
<dbReference type="InterPro" id="IPR000873">
    <property type="entry name" value="AMP-dep_synth/lig_dom"/>
</dbReference>
<evidence type="ECO:0000256" key="2">
    <source>
        <dbReference type="ARBA" id="ARBA00022553"/>
    </source>
</evidence>
<dbReference type="GO" id="GO:0005737">
    <property type="term" value="C:cytoplasm"/>
    <property type="evidence" value="ECO:0007669"/>
    <property type="project" value="TreeGrafter"/>
</dbReference>
<protein>
    <recommendedName>
        <fullName evidence="3">AMP-dependent synthetase/ligase domain-containing protein</fullName>
    </recommendedName>
</protein>
<dbReference type="PANTHER" id="PTHR45527">
    <property type="entry name" value="NONRIBOSOMAL PEPTIDE SYNTHETASE"/>
    <property type="match status" value="1"/>
</dbReference>
<dbReference type="GO" id="GO:0031177">
    <property type="term" value="F:phosphopantetheine binding"/>
    <property type="evidence" value="ECO:0007669"/>
    <property type="project" value="TreeGrafter"/>
</dbReference>
<dbReference type="Proteomes" id="UP000191408">
    <property type="component" value="Unassembled WGS sequence"/>
</dbReference>
<evidence type="ECO:0000256" key="1">
    <source>
        <dbReference type="ARBA" id="ARBA00022450"/>
    </source>
</evidence>
<dbReference type="EMBL" id="MDYM01000009">
    <property type="protein sequence ID" value="OQD63688.1"/>
    <property type="molecule type" value="Genomic_DNA"/>
</dbReference>
<proteinExistence type="predicted"/>
<gene>
    <name evidence="4" type="ORF">PENPOL_c009G05163</name>
</gene>
<keyword evidence="2" id="KW-0597">Phosphoprotein</keyword>
<feature type="domain" description="AMP-dependent synthetase/ligase" evidence="3">
    <location>
        <begin position="6"/>
        <end position="159"/>
    </location>
</feature>
<evidence type="ECO:0000313" key="4">
    <source>
        <dbReference type="EMBL" id="OQD63688.1"/>
    </source>
</evidence>
<sequence length="195" mass="21657">MLASLDEYLQFTPEDTFLQQSSLAFDLSIVQTFSALCAGAKLCIAEAQLRKDPTALADFMRDKWITVTYFTPTHYRIAMFGGERLPARLVKAFYDATVPGTVCNTWSPSELVVQTTIHKVEYPNESSINITIGSPLPNCRHYIVDSLFGLVCNSPVQGQVITICLSVIGRALNLLRESLRGLTRRALALIGQHYP</sequence>
<keyword evidence="5" id="KW-1185">Reference proteome</keyword>
<name>A0A1V6NG07_PENPO</name>
<organism evidence="4 5">
    <name type="scientific">Penicillium polonicum</name>
    <dbReference type="NCBI Taxonomy" id="60169"/>
    <lineage>
        <taxon>Eukaryota</taxon>
        <taxon>Fungi</taxon>
        <taxon>Dikarya</taxon>
        <taxon>Ascomycota</taxon>
        <taxon>Pezizomycotina</taxon>
        <taxon>Eurotiomycetes</taxon>
        <taxon>Eurotiomycetidae</taxon>
        <taxon>Eurotiales</taxon>
        <taxon>Aspergillaceae</taxon>
        <taxon>Penicillium</taxon>
    </lineage>
</organism>
<accession>A0A1V6NG07</accession>
<dbReference type="Gene3D" id="3.40.50.12780">
    <property type="entry name" value="N-terminal domain of ligase-like"/>
    <property type="match status" value="1"/>
</dbReference>
<dbReference type="STRING" id="60169.A0A1V6NG07"/>
<dbReference type="GO" id="GO:0044550">
    <property type="term" value="P:secondary metabolite biosynthetic process"/>
    <property type="evidence" value="ECO:0007669"/>
    <property type="project" value="TreeGrafter"/>
</dbReference>
<keyword evidence="1" id="KW-0596">Phosphopantetheine</keyword>
<reference evidence="5" key="1">
    <citation type="journal article" date="2017" name="Nat. Microbiol.">
        <title>Global analysis of biosynthetic gene clusters reveals vast potential of secondary metabolite production in Penicillium species.</title>
        <authorList>
            <person name="Nielsen J.C."/>
            <person name="Grijseels S."/>
            <person name="Prigent S."/>
            <person name="Ji B."/>
            <person name="Dainat J."/>
            <person name="Nielsen K.F."/>
            <person name="Frisvad J.C."/>
            <person name="Workman M."/>
            <person name="Nielsen J."/>
        </authorList>
    </citation>
    <scope>NUCLEOTIDE SEQUENCE [LARGE SCALE GENOMIC DNA]</scope>
    <source>
        <strain evidence="5">IBT 4502</strain>
    </source>
</reference>
<evidence type="ECO:0000259" key="3">
    <source>
        <dbReference type="Pfam" id="PF00501"/>
    </source>
</evidence>
<dbReference type="AlphaFoldDB" id="A0A1V6NG07"/>
<dbReference type="OrthoDB" id="329835at2759"/>
<evidence type="ECO:0000313" key="5">
    <source>
        <dbReference type="Proteomes" id="UP000191408"/>
    </source>
</evidence>
<dbReference type="GO" id="GO:0043041">
    <property type="term" value="P:amino acid activation for nonribosomal peptide biosynthetic process"/>
    <property type="evidence" value="ECO:0007669"/>
    <property type="project" value="TreeGrafter"/>
</dbReference>
<dbReference type="Pfam" id="PF00501">
    <property type="entry name" value="AMP-binding"/>
    <property type="match status" value="1"/>
</dbReference>
<dbReference type="PANTHER" id="PTHR45527:SF1">
    <property type="entry name" value="FATTY ACID SYNTHASE"/>
    <property type="match status" value="1"/>
</dbReference>
<comment type="caution">
    <text evidence="4">The sequence shown here is derived from an EMBL/GenBank/DDBJ whole genome shotgun (WGS) entry which is preliminary data.</text>
</comment>